<dbReference type="EMBL" id="SACQ01000004">
    <property type="protein sequence ID" value="RVU30752.1"/>
    <property type="molecule type" value="Genomic_DNA"/>
</dbReference>
<accession>A0A437Q886</accession>
<feature type="transmembrane region" description="Helical" evidence="5">
    <location>
        <begin position="374"/>
        <end position="402"/>
    </location>
</feature>
<dbReference type="PANTHER" id="PTHR37422">
    <property type="entry name" value="TEICHURONIC ACID BIOSYNTHESIS PROTEIN TUAE"/>
    <property type="match status" value="1"/>
</dbReference>
<feature type="transmembrane region" description="Helical" evidence="5">
    <location>
        <begin position="236"/>
        <end position="253"/>
    </location>
</feature>
<dbReference type="Proteomes" id="UP000282818">
    <property type="component" value="Unassembled WGS sequence"/>
</dbReference>
<evidence type="ECO:0000256" key="1">
    <source>
        <dbReference type="ARBA" id="ARBA00004141"/>
    </source>
</evidence>
<evidence type="ECO:0000256" key="5">
    <source>
        <dbReference type="SAM" id="Phobius"/>
    </source>
</evidence>
<dbReference type="NCBIfam" id="TIGR03097">
    <property type="entry name" value="PEP_O_lig_1"/>
    <property type="match status" value="1"/>
</dbReference>
<dbReference type="InterPro" id="IPR045979">
    <property type="entry name" value="DUF5935"/>
</dbReference>
<dbReference type="Pfam" id="PF04932">
    <property type="entry name" value="Wzy_C"/>
    <property type="match status" value="1"/>
</dbReference>
<keyword evidence="9" id="KW-1185">Reference proteome</keyword>
<evidence type="ECO:0000256" key="3">
    <source>
        <dbReference type="ARBA" id="ARBA00022989"/>
    </source>
</evidence>
<feature type="transmembrane region" description="Helical" evidence="5">
    <location>
        <begin position="75"/>
        <end position="94"/>
    </location>
</feature>
<keyword evidence="2 5" id="KW-0812">Transmembrane</keyword>
<dbReference type="GO" id="GO:0016020">
    <property type="term" value="C:membrane"/>
    <property type="evidence" value="ECO:0007669"/>
    <property type="project" value="UniProtKB-SubCell"/>
</dbReference>
<evidence type="ECO:0000313" key="8">
    <source>
        <dbReference type="EMBL" id="RVU30752.1"/>
    </source>
</evidence>
<dbReference type="InterPro" id="IPR017528">
    <property type="entry name" value="CHP03097O-antigen_lig-rel"/>
</dbReference>
<feature type="transmembrane region" description="Helical" evidence="5">
    <location>
        <begin position="329"/>
        <end position="347"/>
    </location>
</feature>
<dbReference type="RefSeq" id="WP_127694288.1">
    <property type="nucleotide sequence ID" value="NZ_SACQ01000004.1"/>
</dbReference>
<feature type="domain" description="DUF5935" evidence="7">
    <location>
        <begin position="1"/>
        <end position="186"/>
    </location>
</feature>
<proteinExistence type="predicted"/>
<protein>
    <submittedName>
        <fullName evidence="8">Putative O-glycosylation ligase, exosortase A system-associated</fullName>
    </submittedName>
</protein>
<dbReference type="InterPro" id="IPR007016">
    <property type="entry name" value="O-antigen_ligase-rel_domated"/>
</dbReference>
<sequence length="427" mass="47924">MRDLVVLFLVFGSLPFIFKRPYLGIIVWAWLSYMNPHRLAYGFAYNMPFAQIVALVLIIALVMTKDRQKIPVNGLVITWVFFLIWMGLTSLFALDSAAAKIQYVKVLKIQFLTFLTIILINSYEKMKMLIWIIVLSLAFFSVKGGIFTILSGGAHRVWGPPGSFIEENNSLALATLMMVPLMYYLYATEKHKWIKRGLLMGIPLSLASAIGSQSRGALLATISVAGFFWLKSKSKVLTGTLIVILGMVGFTFMPESWHERMSTIQTYDEDASAMGRIGAWIYSINAANSRITGAGFDSWSESTYAMFSPDAVSISAAHSIYFSVLADHGWIGLLLYLTILFITWRSLSKVLNLTNNNVDLTDQNLLARMLQVSFIAYFTGGAFLSLSYFDLPWHLIVITLLLKQFVEKVVREDPTSQPGLARRGVYT</sequence>
<evidence type="ECO:0000256" key="2">
    <source>
        <dbReference type="ARBA" id="ARBA00022692"/>
    </source>
</evidence>
<evidence type="ECO:0000313" key="9">
    <source>
        <dbReference type="Proteomes" id="UP000282818"/>
    </source>
</evidence>
<comment type="subcellular location">
    <subcellularLocation>
        <location evidence="1">Membrane</location>
        <topology evidence="1">Multi-pass membrane protein</topology>
    </subcellularLocation>
</comment>
<feature type="transmembrane region" description="Helical" evidence="5">
    <location>
        <begin position="43"/>
        <end position="63"/>
    </location>
</feature>
<dbReference type="Pfam" id="PF19358">
    <property type="entry name" value="DUF5935"/>
    <property type="match status" value="1"/>
</dbReference>
<feature type="transmembrane region" description="Helical" evidence="5">
    <location>
        <begin position="130"/>
        <end position="150"/>
    </location>
</feature>
<feature type="transmembrane region" description="Helical" evidence="5">
    <location>
        <begin position="106"/>
        <end position="123"/>
    </location>
</feature>
<keyword evidence="3 5" id="KW-1133">Transmembrane helix</keyword>
<feature type="transmembrane region" description="Helical" evidence="5">
    <location>
        <begin position="170"/>
        <end position="186"/>
    </location>
</feature>
<keyword evidence="4 5" id="KW-0472">Membrane</keyword>
<evidence type="ECO:0000259" key="7">
    <source>
        <dbReference type="Pfam" id="PF19358"/>
    </source>
</evidence>
<comment type="caution">
    <text evidence="8">The sequence shown here is derived from an EMBL/GenBank/DDBJ whole genome shotgun (WGS) entry which is preliminary data.</text>
</comment>
<feature type="domain" description="O-antigen ligase-related" evidence="6">
    <location>
        <begin position="204"/>
        <end position="337"/>
    </location>
</feature>
<dbReference type="AlphaFoldDB" id="A0A437Q886"/>
<keyword evidence="8" id="KW-0436">Ligase</keyword>
<name>A0A437Q886_9GAMM</name>
<evidence type="ECO:0000256" key="4">
    <source>
        <dbReference type="ARBA" id="ARBA00023136"/>
    </source>
</evidence>
<organism evidence="8 9">
    <name type="scientific">Neptunomonas marina</name>
    <dbReference type="NCBI Taxonomy" id="1815562"/>
    <lineage>
        <taxon>Bacteria</taxon>
        <taxon>Pseudomonadati</taxon>
        <taxon>Pseudomonadota</taxon>
        <taxon>Gammaproteobacteria</taxon>
        <taxon>Oceanospirillales</taxon>
        <taxon>Oceanospirillaceae</taxon>
        <taxon>Neptunomonas</taxon>
    </lineage>
</organism>
<dbReference type="InterPro" id="IPR051533">
    <property type="entry name" value="WaaL-like"/>
</dbReference>
<dbReference type="PANTHER" id="PTHR37422:SF13">
    <property type="entry name" value="LIPOPOLYSACCHARIDE BIOSYNTHESIS PROTEIN PA4999-RELATED"/>
    <property type="match status" value="1"/>
</dbReference>
<dbReference type="GO" id="GO:0016874">
    <property type="term" value="F:ligase activity"/>
    <property type="evidence" value="ECO:0007669"/>
    <property type="project" value="UniProtKB-KW"/>
</dbReference>
<gene>
    <name evidence="8" type="ORF">EOE65_10610</name>
</gene>
<evidence type="ECO:0000259" key="6">
    <source>
        <dbReference type="Pfam" id="PF04932"/>
    </source>
</evidence>
<reference evidence="8 9" key="1">
    <citation type="submission" date="2019-01" db="EMBL/GenBank/DDBJ databases">
        <authorList>
            <person name="Chen W.-M."/>
        </authorList>
    </citation>
    <scope>NUCLEOTIDE SEQUENCE [LARGE SCALE GENOMIC DNA]</scope>
    <source>
        <strain evidence="8 9">HPM-16</strain>
    </source>
</reference>